<accession>A0ABN8ZLJ9</accession>
<feature type="compositionally biased region" description="Low complexity" evidence="1">
    <location>
        <begin position="43"/>
        <end position="60"/>
    </location>
</feature>
<keyword evidence="3" id="KW-1185">Reference proteome</keyword>
<evidence type="ECO:0000256" key="1">
    <source>
        <dbReference type="SAM" id="MobiDB-lite"/>
    </source>
</evidence>
<name>A0ABN8ZLJ9_RANTA</name>
<sequence>MTLELSARSRPQRPGREPSASRHLPRQSGRARAPAALRVQTREAPAAAAAAAAAGAEPSVPGSPAPLPSPARPHAASSTLGPRRRIPDALARILPPAARLWPRPDAQRVWGREWAQKG</sequence>
<protein>
    <submittedName>
        <fullName evidence="2">Uncharacterized protein</fullName>
    </submittedName>
</protein>
<dbReference type="Proteomes" id="UP001176941">
    <property type="component" value="Chromosome 4"/>
</dbReference>
<evidence type="ECO:0000313" key="3">
    <source>
        <dbReference type="Proteomes" id="UP001176941"/>
    </source>
</evidence>
<feature type="region of interest" description="Disordered" evidence="1">
    <location>
        <begin position="1"/>
        <end position="86"/>
    </location>
</feature>
<reference evidence="2" key="1">
    <citation type="submission" date="2023-04" db="EMBL/GenBank/DDBJ databases">
        <authorList>
            <consortium name="ELIXIR-Norway"/>
        </authorList>
    </citation>
    <scope>NUCLEOTIDE SEQUENCE [LARGE SCALE GENOMIC DNA]</scope>
</reference>
<evidence type="ECO:0000313" key="2">
    <source>
        <dbReference type="EMBL" id="CAI9174639.1"/>
    </source>
</evidence>
<organism evidence="2 3">
    <name type="scientific">Rangifer tarandus platyrhynchus</name>
    <name type="common">Svalbard reindeer</name>
    <dbReference type="NCBI Taxonomy" id="3082113"/>
    <lineage>
        <taxon>Eukaryota</taxon>
        <taxon>Metazoa</taxon>
        <taxon>Chordata</taxon>
        <taxon>Craniata</taxon>
        <taxon>Vertebrata</taxon>
        <taxon>Euteleostomi</taxon>
        <taxon>Mammalia</taxon>
        <taxon>Eutheria</taxon>
        <taxon>Laurasiatheria</taxon>
        <taxon>Artiodactyla</taxon>
        <taxon>Ruminantia</taxon>
        <taxon>Pecora</taxon>
        <taxon>Cervidae</taxon>
        <taxon>Odocoileinae</taxon>
        <taxon>Rangifer</taxon>
    </lineage>
</organism>
<gene>
    <name evidence="2" type="ORF">MRATA1EN1_LOCUS23601</name>
</gene>
<proteinExistence type="predicted"/>
<dbReference type="EMBL" id="OX459940">
    <property type="protein sequence ID" value="CAI9174639.1"/>
    <property type="molecule type" value="Genomic_DNA"/>
</dbReference>
<feature type="compositionally biased region" description="Pro residues" evidence="1">
    <location>
        <begin position="61"/>
        <end position="71"/>
    </location>
</feature>